<sequence length="88" mass="10195">MTRRVELDEATVERDLARLVLTVVELLRQLMERQALRRVERGDLTDEQEERIGLTLMLLAERVEELCHHHGLEPEDLNLDLGPLGTLL</sequence>
<evidence type="ECO:0000256" key="2">
    <source>
        <dbReference type="ARBA" id="ARBA00035108"/>
    </source>
</evidence>
<dbReference type="EMBL" id="JBFASG010000001">
    <property type="protein sequence ID" value="MEV4921483.1"/>
    <property type="molecule type" value="Genomic_DNA"/>
</dbReference>
<comment type="subcellular location">
    <subcellularLocation>
        <location evidence="2">Gas vesicle</location>
    </subcellularLocation>
</comment>
<keyword evidence="5" id="KW-1185">Reference proteome</keyword>
<dbReference type="Pfam" id="PF05121">
    <property type="entry name" value="GvpK"/>
    <property type="match status" value="1"/>
</dbReference>
<evidence type="ECO:0000313" key="5">
    <source>
        <dbReference type="Proteomes" id="UP001552479"/>
    </source>
</evidence>
<comment type="caution">
    <text evidence="4">The sequence shown here is derived from an EMBL/GenBank/DDBJ whole genome shotgun (WGS) entry which is preliminary data.</text>
</comment>
<proteinExistence type="inferred from homology"/>
<dbReference type="PANTHER" id="PTHR40137:SF2">
    <property type="entry name" value="PROTEIN GVPK 1"/>
    <property type="match status" value="1"/>
</dbReference>
<evidence type="ECO:0000256" key="3">
    <source>
        <dbReference type="ARBA" id="ARBA00035659"/>
    </source>
</evidence>
<dbReference type="Proteomes" id="UP001552479">
    <property type="component" value="Unassembled WGS sequence"/>
</dbReference>
<comment type="similarity">
    <text evidence="3">Belongs to the gas vesicle GvpK family.</text>
</comment>
<dbReference type="RefSeq" id="WP_359095131.1">
    <property type="nucleotide sequence ID" value="NZ_JBEZGT010000003.1"/>
</dbReference>
<protein>
    <submittedName>
        <fullName evidence="4">Gas vesicle protein K</fullName>
    </submittedName>
</protein>
<organism evidence="4 5">
    <name type="scientific">Streptomyces roseoverticillatus</name>
    <dbReference type="NCBI Taxonomy" id="66429"/>
    <lineage>
        <taxon>Bacteria</taxon>
        <taxon>Bacillati</taxon>
        <taxon>Actinomycetota</taxon>
        <taxon>Actinomycetes</taxon>
        <taxon>Kitasatosporales</taxon>
        <taxon>Streptomycetaceae</taxon>
        <taxon>Streptomyces</taxon>
    </lineage>
</organism>
<gene>
    <name evidence="4" type="ORF">AB0L03_01285</name>
</gene>
<dbReference type="InterPro" id="IPR007805">
    <property type="entry name" value="GvpK"/>
</dbReference>
<keyword evidence="1" id="KW-0304">Gas vesicle</keyword>
<accession>A0ABV3IM85</accession>
<evidence type="ECO:0000313" key="4">
    <source>
        <dbReference type="EMBL" id="MEV4921483.1"/>
    </source>
</evidence>
<evidence type="ECO:0000256" key="1">
    <source>
        <dbReference type="ARBA" id="ARBA00022987"/>
    </source>
</evidence>
<reference evidence="4 5" key="1">
    <citation type="submission" date="2024-06" db="EMBL/GenBank/DDBJ databases">
        <title>The Natural Products Discovery Center: Release of the First 8490 Sequenced Strains for Exploring Actinobacteria Biosynthetic Diversity.</title>
        <authorList>
            <person name="Kalkreuter E."/>
            <person name="Kautsar S.A."/>
            <person name="Yang D."/>
            <person name="Bader C.D."/>
            <person name="Teijaro C.N."/>
            <person name="Fluegel L."/>
            <person name="Davis C.M."/>
            <person name="Simpson J.R."/>
            <person name="Lauterbach L."/>
            <person name="Steele A.D."/>
            <person name="Gui C."/>
            <person name="Meng S."/>
            <person name="Li G."/>
            <person name="Viehrig K."/>
            <person name="Ye F."/>
            <person name="Su P."/>
            <person name="Kiefer A.F."/>
            <person name="Nichols A."/>
            <person name="Cepeda A.J."/>
            <person name="Yan W."/>
            <person name="Fan B."/>
            <person name="Jiang Y."/>
            <person name="Adhikari A."/>
            <person name="Zheng C.-J."/>
            <person name="Schuster L."/>
            <person name="Cowan T.M."/>
            <person name="Smanski M.J."/>
            <person name="Chevrette M.G."/>
            <person name="De Carvalho L.P.S."/>
            <person name="Shen B."/>
        </authorList>
    </citation>
    <scope>NUCLEOTIDE SEQUENCE [LARGE SCALE GENOMIC DNA]</scope>
    <source>
        <strain evidence="4 5">NPDC053791</strain>
    </source>
</reference>
<dbReference type="PANTHER" id="PTHR40137">
    <property type="entry name" value="PROTEIN GVPK 1"/>
    <property type="match status" value="1"/>
</dbReference>
<name>A0ABV3IM85_9ACTN</name>